<dbReference type="SUPFAM" id="SSF47203">
    <property type="entry name" value="Acyl-CoA dehydrogenase C-terminal domain-like"/>
    <property type="match status" value="1"/>
</dbReference>
<dbReference type="GO" id="GO:0050660">
    <property type="term" value="F:flavin adenine dinucleotide binding"/>
    <property type="evidence" value="ECO:0007669"/>
    <property type="project" value="InterPro"/>
</dbReference>
<feature type="domain" description="Acyl-CoA dehydrogenase/oxidase C-terminal" evidence="7">
    <location>
        <begin position="253"/>
        <end position="397"/>
    </location>
</feature>
<accession>I4BIG2</accession>
<dbReference type="GO" id="GO:0003995">
    <property type="term" value="F:acyl-CoA dehydrogenase activity"/>
    <property type="evidence" value="ECO:0007669"/>
    <property type="project" value="InterPro"/>
</dbReference>
<dbReference type="PANTHER" id="PTHR43884:SF12">
    <property type="entry name" value="ISOVALERYL-COA DEHYDROGENASE, MITOCHONDRIAL-RELATED"/>
    <property type="match status" value="1"/>
</dbReference>
<evidence type="ECO:0000259" key="7">
    <source>
        <dbReference type="Pfam" id="PF00441"/>
    </source>
</evidence>
<evidence type="ECO:0000256" key="2">
    <source>
        <dbReference type="ARBA" id="ARBA00009347"/>
    </source>
</evidence>
<dbReference type="eggNOG" id="COG1960">
    <property type="taxonomic scope" value="Bacteria"/>
</dbReference>
<sequence length="403" mass="43662">MTFSLELPPDLVDVQKWVHEFAADVIRPAAAEWDEREETPWPIIQEAAKVGLYSMEFFAEQAAEESGLGMVVAFEEMFWGDAGIALAILGTGLAAASLAANGTPEQVGEWVPQMFGSVEEPKVAAFCSSEPGAGSDVGAILTRARYDEATDEWVLNGTKTWATNGGIANVHVVVASVHPELGTRGQASFIIPPGTKGLSQGQKFLKHGIRASHTAEVVLDEVRIPGRLIVGGKEKFDARIAKVREGKKAAGQAAMATFERTRPTVGAMAVGVARAAYEYARDYACEREQFGRKIGEFQAVAFKLADMKARIDAARLLVYRAGWMARNGKSFESAEGSMAKLVASETAVYVTDEAIQILGGNGYTREYPVERMHRDAKIFTIFEGTSEIQRLVMARAITGLPIR</sequence>
<dbReference type="AlphaFoldDB" id="I4BIG2"/>
<organism evidence="10 11">
    <name type="scientific">Mycolicibacterium chubuense (strain NBB4)</name>
    <name type="common">Mycobacterium chubuense</name>
    <dbReference type="NCBI Taxonomy" id="710421"/>
    <lineage>
        <taxon>Bacteria</taxon>
        <taxon>Bacillati</taxon>
        <taxon>Actinomycetota</taxon>
        <taxon>Actinomycetes</taxon>
        <taxon>Mycobacteriales</taxon>
        <taxon>Mycobacteriaceae</taxon>
        <taxon>Mycolicibacterium</taxon>
    </lineage>
</organism>
<evidence type="ECO:0000256" key="6">
    <source>
        <dbReference type="RuleBase" id="RU362125"/>
    </source>
</evidence>
<dbReference type="InterPro" id="IPR009100">
    <property type="entry name" value="AcylCoA_DH/oxidase_NM_dom_sf"/>
</dbReference>
<comment type="similarity">
    <text evidence="2 6">Belongs to the acyl-CoA dehydrogenase family.</text>
</comment>
<proteinExistence type="inferred from homology"/>
<evidence type="ECO:0000256" key="1">
    <source>
        <dbReference type="ARBA" id="ARBA00001974"/>
    </source>
</evidence>
<dbReference type="Pfam" id="PF00441">
    <property type="entry name" value="Acyl-CoA_dh_1"/>
    <property type="match status" value="1"/>
</dbReference>
<comment type="cofactor">
    <cofactor evidence="1 6">
        <name>FAD</name>
        <dbReference type="ChEBI" id="CHEBI:57692"/>
    </cofactor>
</comment>
<evidence type="ECO:0000256" key="5">
    <source>
        <dbReference type="ARBA" id="ARBA00023002"/>
    </source>
</evidence>
<evidence type="ECO:0000256" key="3">
    <source>
        <dbReference type="ARBA" id="ARBA00022630"/>
    </source>
</evidence>
<evidence type="ECO:0000256" key="4">
    <source>
        <dbReference type="ARBA" id="ARBA00022827"/>
    </source>
</evidence>
<dbReference type="InterPro" id="IPR046373">
    <property type="entry name" value="Acyl-CoA_Oxase/DH_mid-dom_sf"/>
</dbReference>
<dbReference type="EMBL" id="CP003053">
    <property type="protein sequence ID" value="AFM17069.1"/>
    <property type="molecule type" value="Genomic_DNA"/>
</dbReference>
<dbReference type="OrthoDB" id="8876745at2"/>
<dbReference type="Gene3D" id="1.20.140.10">
    <property type="entry name" value="Butyryl-CoA Dehydrogenase, subunit A, domain 3"/>
    <property type="match status" value="1"/>
</dbReference>
<keyword evidence="11" id="KW-1185">Reference proteome</keyword>
<dbReference type="InterPro" id="IPR006089">
    <property type="entry name" value="Acyl-CoA_DH_CS"/>
</dbReference>
<evidence type="ECO:0000313" key="11">
    <source>
        <dbReference type="Proteomes" id="UP000006057"/>
    </source>
</evidence>
<protein>
    <submittedName>
        <fullName evidence="10">Acyl-CoA dehydrogenase</fullName>
    </submittedName>
</protein>
<name>I4BIG2_MYCCN</name>
<feature type="domain" description="Acyl-CoA oxidase/dehydrogenase middle" evidence="8">
    <location>
        <begin position="125"/>
        <end position="222"/>
    </location>
</feature>
<evidence type="ECO:0000259" key="8">
    <source>
        <dbReference type="Pfam" id="PF02770"/>
    </source>
</evidence>
<dbReference type="SUPFAM" id="SSF56645">
    <property type="entry name" value="Acyl-CoA dehydrogenase NM domain-like"/>
    <property type="match status" value="1"/>
</dbReference>
<dbReference type="HOGENOM" id="CLU_018204_0_2_11"/>
<dbReference type="InterPro" id="IPR006091">
    <property type="entry name" value="Acyl-CoA_Oxase/DH_mid-dom"/>
</dbReference>
<dbReference type="PANTHER" id="PTHR43884">
    <property type="entry name" value="ACYL-COA DEHYDROGENASE"/>
    <property type="match status" value="1"/>
</dbReference>
<dbReference type="FunFam" id="1.20.140.10:FF:000001">
    <property type="entry name" value="Acyl-CoA dehydrogenase"/>
    <property type="match status" value="1"/>
</dbReference>
<dbReference type="PROSITE" id="PS00073">
    <property type="entry name" value="ACYL_COA_DH_2"/>
    <property type="match status" value="1"/>
</dbReference>
<dbReference type="STRING" id="710421.Mycch_2294"/>
<gene>
    <name evidence="10" type="ordered locus">Mycch_2294</name>
</gene>
<dbReference type="PATRIC" id="fig|710421.3.peg.2291"/>
<keyword evidence="5 6" id="KW-0560">Oxidoreductase</keyword>
<dbReference type="Proteomes" id="UP000006057">
    <property type="component" value="Chromosome"/>
</dbReference>
<dbReference type="Gene3D" id="2.40.110.10">
    <property type="entry name" value="Butyryl-CoA Dehydrogenase, subunit A, domain 2"/>
    <property type="match status" value="1"/>
</dbReference>
<reference evidence="10 11" key="1">
    <citation type="submission" date="2012-06" db="EMBL/GenBank/DDBJ databases">
        <title>Complete sequence of chromosome of Mycobacterium chubuense NBB4.</title>
        <authorList>
            <consortium name="US DOE Joint Genome Institute"/>
            <person name="Lucas S."/>
            <person name="Han J."/>
            <person name="Lapidus A."/>
            <person name="Cheng J.-F."/>
            <person name="Goodwin L."/>
            <person name="Pitluck S."/>
            <person name="Peters L."/>
            <person name="Mikhailova N."/>
            <person name="Teshima H."/>
            <person name="Detter J.C."/>
            <person name="Han C."/>
            <person name="Tapia R."/>
            <person name="Land M."/>
            <person name="Hauser L."/>
            <person name="Kyrpides N."/>
            <person name="Ivanova N."/>
            <person name="Pagani I."/>
            <person name="Mattes T."/>
            <person name="Holmes A."/>
            <person name="Rutledge P."/>
            <person name="Paulsen I."/>
            <person name="Coleman N."/>
            <person name="Woyke T."/>
        </authorList>
    </citation>
    <scope>NUCLEOTIDE SEQUENCE [LARGE SCALE GENOMIC DNA]</scope>
    <source>
        <strain evidence="10 11">NBB4</strain>
    </source>
</reference>
<dbReference type="Pfam" id="PF02771">
    <property type="entry name" value="Acyl-CoA_dh_N"/>
    <property type="match status" value="1"/>
</dbReference>
<keyword evidence="4 6" id="KW-0274">FAD</keyword>
<dbReference type="InterPro" id="IPR013786">
    <property type="entry name" value="AcylCoA_DH/ox_N"/>
</dbReference>
<dbReference type="InterPro" id="IPR036250">
    <property type="entry name" value="AcylCo_DH-like_C"/>
</dbReference>
<dbReference type="InterPro" id="IPR009075">
    <property type="entry name" value="AcylCo_DH/oxidase_C"/>
</dbReference>
<dbReference type="RefSeq" id="WP_014815549.1">
    <property type="nucleotide sequence ID" value="NC_018027.1"/>
</dbReference>
<feature type="domain" description="Acyl-CoA dehydrogenase/oxidase N-terminal" evidence="9">
    <location>
        <begin position="13"/>
        <end position="114"/>
    </location>
</feature>
<dbReference type="Gene3D" id="1.10.540.10">
    <property type="entry name" value="Acyl-CoA dehydrogenase/oxidase, N-terminal domain"/>
    <property type="match status" value="1"/>
</dbReference>
<keyword evidence="3 6" id="KW-0285">Flavoprotein</keyword>
<dbReference type="Pfam" id="PF02770">
    <property type="entry name" value="Acyl-CoA_dh_M"/>
    <property type="match status" value="1"/>
</dbReference>
<dbReference type="KEGG" id="mcb:Mycch_2294"/>
<dbReference type="InterPro" id="IPR037069">
    <property type="entry name" value="AcylCoA_DH/ox_N_sf"/>
</dbReference>
<evidence type="ECO:0000259" key="9">
    <source>
        <dbReference type="Pfam" id="PF02771"/>
    </source>
</evidence>
<evidence type="ECO:0000313" key="10">
    <source>
        <dbReference type="EMBL" id="AFM17069.1"/>
    </source>
</evidence>